<organism evidence="16 17">
    <name type="scientific">Daphnia magna</name>
    <dbReference type="NCBI Taxonomy" id="35525"/>
    <lineage>
        <taxon>Eukaryota</taxon>
        <taxon>Metazoa</taxon>
        <taxon>Ecdysozoa</taxon>
        <taxon>Arthropoda</taxon>
        <taxon>Crustacea</taxon>
        <taxon>Branchiopoda</taxon>
        <taxon>Diplostraca</taxon>
        <taxon>Cladocera</taxon>
        <taxon>Anomopoda</taxon>
        <taxon>Daphniidae</taxon>
        <taxon>Daphnia</taxon>
    </lineage>
</organism>
<dbReference type="GO" id="GO:1990189">
    <property type="term" value="F:protein N-terminal-serine acetyltransferase activity"/>
    <property type="evidence" value="ECO:0007669"/>
    <property type="project" value="UniProtKB-EC"/>
</dbReference>
<dbReference type="Pfam" id="PF00583">
    <property type="entry name" value="Acetyltransf_1"/>
    <property type="match status" value="1"/>
</dbReference>
<evidence type="ECO:0000256" key="6">
    <source>
        <dbReference type="ARBA" id="ARBA00022490"/>
    </source>
</evidence>
<name>A0A0P5ZK36_9CRUS</name>
<protein>
    <recommendedName>
        <fullName evidence="5">N-alpha-acetyltransferase 40</fullName>
        <ecNumber evidence="4">2.3.1.257</ecNumber>
    </recommendedName>
    <alternativeName>
        <fullName evidence="14">N-acetyltransferase 11</fullName>
    </alternativeName>
    <alternativeName>
        <fullName evidence="15">N-alpha-acetyltransferase D</fullName>
    </alternativeName>
</protein>
<evidence type="ECO:0000313" key="17">
    <source>
        <dbReference type="Proteomes" id="UP000076858"/>
    </source>
</evidence>
<keyword evidence="8" id="KW-0519">Myristate</keyword>
<evidence type="ECO:0000256" key="12">
    <source>
        <dbReference type="ARBA" id="ARBA00047821"/>
    </source>
</evidence>
<comment type="similarity">
    <text evidence="3">Belongs to the acetyltransferase family. NAA40 subfamily.</text>
</comment>
<keyword evidence="11" id="KW-0012">Acyltransferase</keyword>
<dbReference type="Gene3D" id="3.40.630.30">
    <property type="match status" value="1"/>
</dbReference>
<dbReference type="AlphaFoldDB" id="A0A0P5ZK36"/>
<sequence>MFSRKKKIKKKSKVLTEDEEIVKKANDQNNPLGHLVAFHSFSRNGLDVALKCCKASQLDKITIDQLFELLKKNMKQMYEESAWGWNEKDKFFEMTENSAWYLIASTKEGKTIAFSHFRFDMDYGLPVLYCYELQLELECRHKGLGRFMLQVLELMAFSANLRKVVLTVFVHNLNAVGFFKSHGYVVDETSPASTLEEQFDYEILSKSNKRISKS</sequence>
<evidence type="ECO:0000256" key="8">
    <source>
        <dbReference type="ARBA" id="ARBA00022707"/>
    </source>
</evidence>
<comment type="caution">
    <text evidence="16">The sequence shown here is derived from an EMBL/GenBank/DDBJ whole genome shotgun (WGS) entry which is preliminary data.</text>
</comment>
<keyword evidence="6" id="KW-0963">Cytoplasm</keyword>
<keyword evidence="17" id="KW-1185">Reference proteome</keyword>
<dbReference type="EMBL" id="LRGB01003375">
    <property type="protein sequence ID" value="KZS03007.1"/>
    <property type="molecule type" value="Genomic_DNA"/>
</dbReference>
<keyword evidence="10" id="KW-0449">Lipoprotein</keyword>
<dbReference type="GO" id="GO:0005634">
    <property type="term" value="C:nucleus"/>
    <property type="evidence" value="ECO:0007669"/>
    <property type="project" value="UniProtKB-SubCell"/>
</dbReference>
<keyword evidence="7 16" id="KW-0808">Transferase</keyword>
<dbReference type="Proteomes" id="UP000076858">
    <property type="component" value="Unassembled WGS sequence"/>
</dbReference>
<dbReference type="InterPro" id="IPR016181">
    <property type="entry name" value="Acyl_CoA_acyltransferase"/>
</dbReference>
<gene>
    <name evidence="16" type="ORF">APZ42_034455</name>
</gene>
<dbReference type="PANTHER" id="PTHR20531:SF1">
    <property type="entry name" value="N-ALPHA-ACETYLTRANSFERASE 40"/>
    <property type="match status" value="1"/>
</dbReference>
<evidence type="ECO:0000256" key="2">
    <source>
        <dbReference type="ARBA" id="ARBA00004496"/>
    </source>
</evidence>
<evidence type="ECO:0000256" key="14">
    <source>
        <dbReference type="ARBA" id="ARBA00079213"/>
    </source>
</evidence>
<proteinExistence type="inferred from homology"/>
<dbReference type="GO" id="GO:0005737">
    <property type="term" value="C:cytoplasm"/>
    <property type="evidence" value="ECO:0007669"/>
    <property type="project" value="UniProtKB-SubCell"/>
</dbReference>
<dbReference type="GO" id="GO:0010485">
    <property type="term" value="F:histone H4 acetyltransferase activity"/>
    <property type="evidence" value="ECO:0007669"/>
    <property type="project" value="InterPro"/>
</dbReference>
<evidence type="ECO:0000256" key="1">
    <source>
        <dbReference type="ARBA" id="ARBA00004123"/>
    </source>
</evidence>
<dbReference type="InterPro" id="IPR000182">
    <property type="entry name" value="GNAT_dom"/>
</dbReference>
<dbReference type="SUPFAM" id="SSF55729">
    <property type="entry name" value="Acyl-CoA N-acyltransferases (Nat)"/>
    <property type="match status" value="1"/>
</dbReference>
<dbReference type="STRING" id="35525.A0A0P5ZK36"/>
<evidence type="ECO:0000256" key="13">
    <source>
        <dbReference type="ARBA" id="ARBA00049524"/>
    </source>
</evidence>
<evidence type="ECO:0000256" key="15">
    <source>
        <dbReference type="ARBA" id="ARBA00082154"/>
    </source>
</evidence>
<dbReference type="OrthoDB" id="424551at2759"/>
<dbReference type="FunFam" id="3.40.630.30:FF:000033">
    <property type="entry name" value="N-alpha-acetyltransferase 40 isoform X1"/>
    <property type="match status" value="1"/>
</dbReference>
<dbReference type="GO" id="GO:0043998">
    <property type="term" value="F:histone H2A acetyltransferase activity"/>
    <property type="evidence" value="ECO:0007669"/>
    <property type="project" value="InterPro"/>
</dbReference>
<dbReference type="EC" id="2.3.1.257" evidence="4"/>
<dbReference type="PANTHER" id="PTHR20531">
    <property type="entry name" value="N-ALPHA-ACETYLTRANSFERASE 40"/>
    <property type="match status" value="1"/>
</dbReference>
<dbReference type="InterPro" id="IPR039949">
    <property type="entry name" value="NAA40"/>
</dbReference>
<comment type="catalytic activity">
    <reaction evidence="12">
        <text>N-terminal L-seryl-[histone H2A] + acetyl-CoA = N-terminal N(alpha)-acetyl-L-seryl-[histone H2A] + CoA + H(+)</text>
        <dbReference type="Rhea" id="RHEA:50600"/>
        <dbReference type="Rhea" id="RHEA-COMP:12742"/>
        <dbReference type="Rhea" id="RHEA-COMP:12744"/>
        <dbReference type="ChEBI" id="CHEBI:15378"/>
        <dbReference type="ChEBI" id="CHEBI:57287"/>
        <dbReference type="ChEBI" id="CHEBI:57288"/>
        <dbReference type="ChEBI" id="CHEBI:64738"/>
        <dbReference type="ChEBI" id="CHEBI:83690"/>
        <dbReference type="EC" id="2.3.1.257"/>
    </reaction>
</comment>
<dbReference type="CDD" id="cd04301">
    <property type="entry name" value="NAT_SF"/>
    <property type="match status" value="1"/>
</dbReference>
<evidence type="ECO:0000256" key="7">
    <source>
        <dbReference type="ARBA" id="ARBA00022679"/>
    </source>
</evidence>
<evidence type="ECO:0000256" key="3">
    <source>
        <dbReference type="ARBA" id="ARBA00008870"/>
    </source>
</evidence>
<comment type="subcellular location">
    <subcellularLocation>
        <location evidence="2">Cytoplasm</location>
    </subcellularLocation>
    <subcellularLocation>
        <location evidence="1">Nucleus</location>
    </subcellularLocation>
</comment>
<comment type="catalytic activity">
    <reaction evidence="13">
        <text>N-terminal L-seryl-[histone H4] + acetyl-CoA = N-terminal N(alpha)-acetyl-L-seryl-[histone H4] + CoA + H(+)</text>
        <dbReference type="Rhea" id="RHEA:50596"/>
        <dbReference type="Rhea" id="RHEA-COMP:12740"/>
        <dbReference type="Rhea" id="RHEA-COMP:12743"/>
        <dbReference type="ChEBI" id="CHEBI:15378"/>
        <dbReference type="ChEBI" id="CHEBI:57287"/>
        <dbReference type="ChEBI" id="CHEBI:57288"/>
        <dbReference type="ChEBI" id="CHEBI:64738"/>
        <dbReference type="ChEBI" id="CHEBI:83690"/>
        <dbReference type="EC" id="2.3.1.257"/>
    </reaction>
</comment>
<keyword evidence="9" id="KW-0539">Nucleus</keyword>
<evidence type="ECO:0000256" key="5">
    <source>
        <dbReference type="ARBA" id="ARBA00015043"/>
    </source>
</evidence>
<evidence type="ECO:0000256" key="11">
    <source>
        <dbReference type="ARBA" id="ARBA00023315"/>
    </source>
</evidence>
<evidence type="ECO:0000256" key="10">
    <source>
        <dbReference type="ARBA" id="ARBA00023288"/>
    </source>
</evidence>
<reference evidence="16 17" key="1">
    <citation type="submission" date="2016-03" db="EMBL/GenBank/DDBJ databases">
        <title>EvidentialGene: Evidence-directed Construction of Genes on Genomes.</title>
        <authorList>
            <person name="Gilbert D.G."/>
            <person name="Choi J.-H."/>
            <person name="Mockaitis K."/>
            <person name="Colbourne J."/>
            <person name="Pfrender M."/>
        </authorList>
    </citation>
    <scope>NUCLEOTIDE SEQUENCE [LARGE SCALE GENOMIC DNA]</scope>
    <source>
        <strain evidence="16 17">Xinb3</strain>
        <tissue evidence="16">Complete organism</tissue>
    </source>
</reference>
<dbReference type="PROSITE" id="PS51186">
    <property type="entry name" value="GNAT"/>
    <property type="match status" value="1"/>
</dbReference>
<evidence type="ECO:0000256" key="9">
    <source>
        <dbReference type="ARBA" id="ARBA00023242"/>
    </source>
</evidence>
<accession>A0A0P5ZK36</accession>
<evidence type="ECO:0000313" key="16">
    <source>
        <dbReference type="EMBL" id="KZS03007.1"/>
    </source>
</evidence>
<evidence type="ECO:0000256" key="4">
    <source>
        <dbReference type="ARBA" id="ARBA00012950"/>
    </source>
</evidence>